<evidence type="ECO:0000256" key="1">
    <source>
        <dbReference type="SAM" id="MobiDB-lite"/>
    </source>
</evidence>
<organism evidence="2 3">
    <name type="scientific">Linnemannia hyalina</name>
    <dbReference type="NCBI Taxonomy" id="64524"/>
    <lineage>
        <taxon>Eukaryota</taxon>
        <taxon>Fungi</taxon>
        <taxon>Fungi incertae sedis</taxon>
        <taxon>Mucoromycota</taxon>
        <taxon>Mortierellomycotina</taxon>
        <taxon>Mortierellomycetes</taxon>
        <taxon>Mortierellales</taxon>
        <taxon>Mortierellaceae</taxon>
        <taxon>Linnemannia</taxon>
    </lineage>
</organism>
<comment type="caution">
    <text evidence="2">The sequence shown here is derived from an EMBL/GenBank/DDBJ whole genome shotgun (WGS) entry which is preliminary data.</text>
</comment>
<reference evidence="2" key="1">
    <citation type="submission" date="2021-06" db="EMBL/GenBank/DDBJ databases">
        <title>Genome Sequence of Mortierella hyaline Strain SCG-10, a Cold-Adapted, Nitrate-Reducing Fungus Isolated from Soil in Minnesota, USA.</title>
        <authorList>
            <person name="Aldossari N."/>
        </authorList>
    </citation>
    <scope>NUCLEOTIDE SEQUENCE</scope>
    <source>
        <strain evidence="2">SCG-10</strain>
    </source>
</reference>
<feature type="region of interest" description="Disordered" evidence="1">
    <location>
        <begin position="1"/>
        <end position="232"/>
    </location>
</feature>
<accession>A0A9P7XTY3</accession>
<feature type="compositionally biased region" description="Low complexity" evidence="1">
    <location>
        <begin position="42"/>
        <end position="58"/>
    </location>
</feature>
<proteinExistence type="predicted"/>
<protein>
    <submittedName>
        <fullName evidence="2">Uncharacterized protein</fullName>
    </submittedName>
</protein>
<feature type="compositionally biased region" description="Basic and acidic residues" evidence="1">
    <location>
        <begin position="156"/>
        <end position="170"/>
    </location>
</feature>
<evidence type="ECO:0000313" key="2">
    <source>
        <dbReference type="EMBL" id="KAG9065879.1"/>
    </source>
</evidence>
<name>A0A9P7XTY3_9FUNG</name>
<dbReference type="OrthoDB" id="2434840at2759"/>
<dbReference type="AlphaFoldDB" id="A0A9P7XTY3"/>
<keyword evidence="3" id="KW-1185">Reference proteome</keyword>
<feature type="compositionally biased region" description="Basic residues" evidence="1">
    <location>
        <begin position="222"/>
        <end position="232"/>
    </location>
</feature>
<feature type="compositionally biased region" description="Low complexity" evidence="1">
    <location>
        <begin position="82"/>
        <end position="92"/>
    </location>
</feature>
<evidence type="ECO:0000313" key="3">
    <source>
        <dbReference type="Proteomes" id="UP000707451"/>
    </source>
</evidence>
<sequence>MSFPTRRVSVSTKRKGTATSSKVSTGHRDIRGSFASPEPQDTKQQSSSTPQPAQPRQTKPFPETSPEDPNILISITQHHQSTHSTPPVVSPSRLTRKRVKQQREQESKPPSIGNPTPPTLRNTKRRNSQAQPPILDNVTTRWRHLTRGIPAPDELGESKATESKSRKLTDCDTTMTIPFGAPGQKTVTPSAPVGGNEKCFGQDGPNETMGLHQIESKSSTSRTKKTATRGQR</sequence>
<dbReference type="Proteomes" id="UP000707451">
    <property type="component" value="Unassembled WGS sequence"/>
</dbReference>
<gene>
    <name evidence="2" type="ORF">KI688_002176</name>
</gene>
<dbReference type="EMBL" id="JAHRHY010000011">
    <property type="protein sequence ID" value="KAG9065879.1"/>
    <property type="molecule type" value="Genomic_DNA"/>
</dbReference>